<dbReference type="InterPro" id="IPR018702">
    <property type="entry name" value="DUF2207"/>
</dbReference>
<feature type="transmembrane region" description="Helical" evidence="1">
    <location>
        <begin position="442"/>
        <end position="460"/>
    </location>
</feature>
<organism evidence="3 4">
    <name type="scientific">Oceanobacillus profundus</name>
    <dbReference type="NCBI Taxonomy" id="372463"/>
    <lineage>
        <taxon>Bacteria</taxon>
        <taxon>Bacillati</taxon>
        <taxon>Bacillota</taxon>
        <taxon>Bacilli</taxon>
        <taxon>Bacillales</taxon>
        <taxon>Bacillaceae</taxon>
        <taxon>Oceanobacillus</taxon>
    </lineage>
</organism>
<feature type="transmembrane region" description="Helical" evidence="1">
    <location>
        <begin position="521"/>
        <end position="538"/>
    </location>
</feature>
<evidence type="ECO:0000313" key="4">
    <source>
        <dbReference type="Proteomes" id="UP000285456"/>
    </source>
</evidence>
<proteinExistence type="predicted"/>
<dbReference type="AlphaFoldDB" id="A0A417YF21"/>
<feature type="transmembrane region" description="Helical" evidence="1">
    <location>
        <begin position="472"/>
        <end position="489"/>
    </location>
</feature>
<dbReference type="EMBL" id="QWEH01000009">
    <property type="protein sequence ID" value="RHW31290.1"/>
    <property type="molecule type" value="Genomic_DNA"/>
</dbReference>
<keyword evidence="1" id="KW-0812">Transmembrane</keyword>
<feature type="domain" description="DUF2207" evidence="2">
    <location>
        <begin position="55"/>
        <end position="228"/>
    </location>
</feature>
<reference evidence="3 4" key="1">
    <citation type="journal article" date="2007" name="Int. J. Syst. Evol. Microbiol.">
        <title>Oceanobacillus profundus sp. nov., isolated from a deep-sea sediment core.</title>
        <authorList>
            <person name="Kim Y.G."/>
            <person name="Choi D.H."/>
            <person name="Hyun S."/>
            <person name="Cho B.C."/>
        </authorList>
    </citation>
    <scope>NUCLEOTIDE SEQUENCE [LARGE SCALE GENOMIC DNA]</scope>
    <source>
        <strain evidence="3 4">DSM 18246</strain>
    </source>
</reference>
<accession>A0A417YF21</accession>
<dbReference type="Pfam" id="PF09972">
    <property type="entry name" value="DUF2207"/>
    <property type="match status" value="1"/>
</dbReference>
<keyword evidence="4" id="KW-1185">Reference proteome</keyword>
<protein>
    <submittedName>
        <fullName evidence="3">DUF2207 domain-containing protein</fullName>
    </submittedName>
</protein>
<feature type="transmembrane region" description="Helical" evidence="1">
    <location>
        <begin position="272"/>
        <end position="290"/>
    </location>
</feature>
<keyword evidence="1" id="KW-0472">Membrane</keyword>
<keyword evidence="1" id="KW-1133">Transmembrane helix</keyword>
<evidence type="ECO:0000259" key="2">
    <source>
        <dbReference type="Pfam" id="PF09972"/>
    </source>
</evidence>
<feature type="transmembrane region" description="Helical" evidence="1">
    <location>
        <begin position="496"/>
        <end position="515"/>
    </location>
</feature>
<comment type="caution">
    <text evidence="3">The sequence shown here is derived from an EMBL/GenBank/DDBJ whole genome shotgun (WGS) entry which is preliminary data.</text>
</comment>
<evidence type="ECO:0000313" key="3">
    <source>
        <dbReference type="EMBL" id="RHW31290.1"/>
    </source>
</evidence>
<name>A0A417YF21_9BACI</name>
<dbReference type="Proteomes" id="UP000285456">
    <property type="component" value="Unassembled WGS sequence"/>
</dbReference>
<evidence type="ECO:0000256" key="1">
    <source>
        <dbReference type="SAM" id="Phobius"/>
    </source>
</evidence>
<sequence length="651" mass="74645">MMKRPCLKPLLFLNRISKIRTIRRVSNMKRFIYIGILALFIFVLAGYSDGERSFSIDEVIIDAQIQEDGTIDVREQFTYTFNGSFEGVTRSIQSDSQHFQAFIVEEGDFPENTNESNSLKVEEDDDTYRIFTESMNEAKTVLYTYTIEGSVNKYTDVAELKYAFFDDSNETDLNNVQIMIHPPNQRMEDTHYFLHEDESGSLNSSDSGLVYTNSMLEAGETSMLRFIFPSSQLAGMELTKDSPMLDEIISEEQDYTERLEHLDANMSKAEPIIWGLFGVVILTTILVYYVHPYRYRGNKSEDAFIQILEQTDPLFVKYLRNSLHLPYDSFIAGLFSLKQRGIVSLKEVPSLIKKGEHTFRFTWVSGNEMGDMADSFLRSWLFTKRDHLGDYFLLEDLLDNKEETDEVKKKKAEQFEADFNRWAGLVKGREDYQGLRRKWKGYSFLSIPLLIISFVLYNYFVTIDTISQTEQWVLPLIVGLLTVVTLVFNRNKWVNIAYYFIVLLMTLIGFSITPAVILASVFYFITFVSLLIIPNYYWKKGIKEINYATFKGYWLFIRNRYPVGSEPGKLERRLEYAIILGAGEKYGEKCGKAEQAIKWNADYPLLHNPVYATTSFSPSSLILYTAVLHSTTSASTSSSPSSTGGGGAGAF</sequence>
<gene>
    <name evidence="3" type="ORF">D1B32_13895</name>
</gene>